<organism evidence="1">
    <name type="scientific">Azotobacter vinelandii</name>
    <dbReference type="NCBI Taxonomy" id="354"/>
    <lineage>
        <taxon>Bacteria</taxon>
        <taxon>Pseudomonadati</taxon>
        <taxon>Pseudomonadota</taxon>
        <taxon>Gammaproteobacteria</taxon>
        <taxon>Pseudomonadales</taxon>
        <taxon>Pseudomonadaceae</taxon>
        <taxon>Azotobacter</taxon>
    </lineage>
</organism>
<gene>
    <name evidence="1" type="primary">uvrC</name>
</gene>
<proteinExistence type="predicted"/>
<dbReference type="EMBL" id="AF382827">
    <property type="protein sequence ID" value="AAK97432.1"/>
    <property type="molecule type" value="Genomic_DNA"/>
</dbReference>
<reference evidence="1" key="1">
    <citation type="journal article" date="2001" name="J. Bacteriol.">
        <title>The global regulators GacA and sigma(S) form part of a cascade that controls alginate production in Azotobacter vinelandii.</title>
        <authorList>
            <person name="Castaneda M."/>
            <person name="Sanchez J."/>
            <person name="Moreno S."/>
            <person name="Nunez C."/>
            <person name="Espin G."/>
        </authorList>
    </citation>
    <scope>NUCLEOTIDE SEQUENCE</scope>
</reference>
<protein>
    <submittedName>
        <fullName evidence="1">UvrC</fullName>
    </submittedName>
</protein>
<feature type="non-terminal residue" evidence="1">
    <location>
        <position position="47"/>
    </location>
</feature>
<sequence>MGNAFDGAAFLAHCSSHPGSTGCWIAKASCSTSGRPRISGNACPAIS</sequence>
<accession>Q93DQ6</accession>
<evidence type="ECO:0000313" key="1">
    <source>
        <dbReference type="EMBL" id="AAK97432.1"/>
    </source>
</evidence>
<name>Q93DQ6_AZOVI</name>
<dbReference type="AlphaFoldDB" id="Q93DQ6"/>